<dbReference type="PRINTS" id="PR00421">
    <property type="entry name" value="THIOREDOXIN"/>
</dbReference>
<evidence type="ECO:0000256" key="8">
    <source>
        <dbReference type="PIRSR" id="PIRSR000077-4"/>
    </source>
</evidence>
<reference evidence="10 11" key="1">
    <citation type="submission" date="2017-10" db="EMBL/GenBank/DDBJ databases">
        <title>Sequencing the genomes of 1000 actinobacteria strains.</title>
        <authorList>
            <person name="Klenk H.-P."/>
        </authorList>
    </citation>
    <scope>NUCLEOTIDE SEQUENCE [LARGE SCALE GENOMIC DNA]</scope>
    <source>
        <strain evidence="10 11">DSM 21574</strain>
    </source>
</reference>
<comment type="caution">
    <text evidence="10">The sequence shown here is derived from an EMBL/GenBank/DDBJ whole genome shotgun (WGS) entry which is preliminary data.</text>
</comment>
<evidence type="ECO:0000256" key="1">
    <source>
        <dbReference type="ARBA" id="ARBA00008987"/>
    </source>
</evidence>
<evidence type="ECO:0000256" key="6">
    <source>
        <dbReference type="PIRNR" id="PIRNR000077"/>
    </source>
</evidence>
<dbReference type="InterPro" id="IPR013766">
    <property type="entry name" value="Thioredoxin_domain"/>
</dbReference>
<accession>A0A2A9EE00</accession>
<evidence type="ECO:0000256" key="5">
    <source>
        <dbReference type="ARBA" id="ARBA00023284"/>
    </source>
</evidence>
<dbReference type="GO" id="GO:0015035">
    <property type="term" value="F:protein-disulfide reductase activity"/>
    <property type="evidence" value="ECO:0007669"/>
    <property type="project" value="InterPro"/>
</dbReference>
<dbReference type="PIRSF" id="PIRSF000077">
    <property type="entry name" value="Thioredoxin"/>
    <property type="match status" value="1"/>
</dbReference>
<feature type="site" description="Deprotonates C-terminal active site Cys" evidence="7">
    <location>
        <position position="24"/>
    </location>
</feature>
<keyword evidence="2" id="KW-0813">Transport</keyword>
<evidence type="ECO:0000256" key="2">
    <source>
        <dbReference type="ARBA" id="ARBA00022448"/>
    </source>
</evidence>
<dbReference type="SUPFAM" id="SSF52833">
    <property type="entry name" value="Thioredoxin-like"/>
    <property type="match status" value="1"/>
</dbReference>
<feature type="active site" description="Nucleophile" evidence="7">
    <location>
        <position position="30"/>
    </location>
</feature>
<sequence length="107" mass="11843">MATVPIDPETLGRLVAGPGVVLLDFWAPWCRPCHYFKPVFEAASQRHPDLVFGSVNTDEQQGLAARFHVMSLPTLVILRDGEIVFSRAGVARLTELERIIDAVTADR</sequence>
<dbReference type="PANTHER" id="PTHR45663">
    <property type="entry name" value="GEO12009P1"/>
    <property type="match status" value="1"/>
</dbReference>
<proteinExistence type="inferred from homology"/>
<evidence type="ECO:0000256" key="4">
    <source>
        <dbReference type="ARBA" id="ARBA00023157"/>
    </source>
</evidence>
<keyword evidence="11" id="KW-1185">Reference proteome</keyword>
<dbReference type="EMBL" id="PDJH01000001">
    <property type="protein sequence ID" value="PFG36440.1"/>
    <property type="molecule type" value="Genomic_DNA"/>
</dbReference>
<dbReference type="RefSeq" id="WP_098457622.1">
    <property type="nucleotide sequence ID" value="NZ_PDJH01000001.1"/>
</dbReference>
<evidence type="ECO:0000313" key="10">
    <source>
        <dbReference type="EMBL" id="PFG36440.1"/>
    </source>
</evidence>
<keyword evidence="5 8" id="KW-0676">Redox-active center</keyword>
<organism evidence="10 11">
    <name type="scientific">Flavimobilis soli</name>
    <dbReference type="NCBI Taxonomy" id="442709"/>
    <lineage>
        <taxon>Bacteria</taxon>
        <taxon>Bacillati</taxon>
        <taxon>Actinomycetota</taxon>
        <taxon>Actinomycetes</taxon>
        <taxon>Micrococcales</taxon>
        <taxon>Jonesiaceae</taxon>
        <taxon>Flavimobilis</taxon>
    </lineage>
</organism>
<dbReference type="InterPro" id="IPR005746">
    <property type="entry name" value="Thioredoxin"/>
</dbReference>
<evidence type="ECO:0000256" key="3">
    <source>
        <dbReference type="ARBA" id="ARBA00022982"/>
    </source>
</evidence>
<feature type="domain" description="Thioredoxin" evidence="9">
    <location>
        <begin position="1"/>
        <end position="105"/>
    </location>
</feature>
<feature type="active site" description="Nucleophile" evidence="7">
    <location>
        <position position="33"/>
    </location>
</feature>
<gene>
    <name evidence="10" type="ORF">ATL41_1163</name>
</gene>
<comment type="similarity">
    <text evidence="1 6">Belongs to the thioredoxin family.</text>
</comment>
<dbReference type="CDD" id="cd02947">
    <property type="entry name" value="TRX_family"/>
    <property type="match status" value="1"/>
</dbReference>
<evidence type="ECO:0000313" key="11">
    <source>
        <dbReference type="Proteomes" id="UP000221394"/>
    </source>
</evidence>
<feature type="disulfide bond" description="Redox-active" evidence="8">
    <location>
        <begin position="30"/>
        <end position="33"/>
    </location>
</feature>
<dbReference type="InterPro" id="IPR036249">
    <property type="entry name" value="Thioredoxin-like_sf"/>
</dbReference>
<dbReference type="GO" id="GO:0005829">
    <property type="term" value="C:cytosol"/>
    <property type="evidence" value="ECO:0007669"/>
    <property type="project" value="TreeGrafter"/>
</dbReference>
<feature type="site" description="Contributes to redox potential value" evidence="7">
    <location>
        <position position="32"/>
    </location>
</feature>
<dbReference type="OrthoDB" id="9790390at2"/>
<evidence type="ECO:0000256" key="7">
    <source>
        <dbReference type="PIRSR" id="PIRSR000077-1"/>
    </source>
</evidence>
<dbReference type="Proteomes" id="UP000221394">
    <property type="component" value="Unassembled WGS sequence"/>
</dbReference>
<feature type="site" description="Contributes to redox potential value" evidence="7">
    <location>
        <position position="31"/>
    </location>
</feature>
<dbReference type="Gene3D" id="3.40.30.10">
    <property type="entry name" value="Glutaredoxin"/>
    <property type="match status" value="1"/>
</dbReference>
<keyword evidence="3" id="KW-0249">Electron transport</keyword>
<dbReference type="AlphaFoldDB" id="A0A2A9EE00"/>
<dbReference type="Pfam" id="PF00085">
    <property type="entry name" value="Thioredoxin"/>
    <property type="match status" value="1"/>
</dbReference>
<evidence type="ECO:0000259" key="9">
    <source>
        <dbReference type="PROSITE" id="PS51352"/>
    </source>
</evidence>
<name>A0A2A9EE00_9MICO</name>
<dbReference type="PANTHER" id="PTHR45663:SF40">
    <property type="entry name" value="THIOREDOXIN 2"/>
    <property type="match status" value="1"/>
</dbReference>
<dbReference type="PROSITE" id="PS51352">
    <property type="entry name" value="THIOREDOXIN_2"/>
    <property type="match status" value="1"/>
</dbReference>
<protein>
    <recommendedName>
        <fullName evidence="6">Thioredoxin</fullName>
    </recommendedName>
</protein>
<keyword evidence="4 8" id="KW-1015">Disulfide bond</keyword>